<reference evidence="2 3" key="1">
    <citation type="submission" date="2023-03" db="EMBL/GenBank/DDBJ databases">
        <title>Bacillus Genome Sequencing.</title>
        <authorList>
            <person name="Dunlap C."/>
        </authorList>
    </citation>
    <scope>NUCLEOTIDE SEQUENCE [LARGE SCALE GENOMIC DNA]</scope>
    <source>
        <strain evidence="2 3">NRS-38</strain>
    </source>
</reference>
<keyword evidence="1" id="KW-0472">Membrane</keyword>
<protein>
    <submittedName>
        <fullName evidence="2">Uncharacterized protein</fullName>
    </submittedName>
</protein>
<proteinExistence type="predicted"/>
<evidence type="ECO:0000313" key="2">
    <source>
        <dbReference type="EMBL" id="MED5053426.1"/>
    </source>
</evidence>
<dbReference type="EMBL" id="JARTLI010000046">
    <property type="protein sequence ID" value="MED5053426.1"/>
    <property type="molecule type" value="Genomic_DNA"/>
</dbReference>
<evidence type="ECO:0000256" key="1">
    <source>
        <dbReference type="SAM" id="Phobius"/>
    </source>
</evidence>
<keyword evidence="1" id="KW-1133">Transmembrane helix</keyword>
<sequence length="104" mass="11903">MPRVYDDGLPRFFTRLFLHIDMIRYAGLHGIFIFLLVGLTAWINGLNFFTSTLMAHLIMLFLFYRMVGIAVLSAVRSLDVALAIVAAYTFMEVATWRFCLPFCG</sequence>
<accession>A0ABD5IZS7</accession>
<evidence type="ECO:0000313" key="3">
    <source>
        <dbReference type="Proteomes" id="UP001339962"/>
    </source>
</evidence>
<name>A0ABD5IZS7_9BACL</name>
<comment type="caution">
    <text evidence="2">The sequence shown here is derived from an EMBL/GenBank/DDBJ whole genome shotgun (WGS) entry which is preliminary data.</text>
</comment>
<dbReference type="Proteomes" id="UP001339962">
    <property type="component" value="Unassembled WGS sequence"/>
</dbReference>
<organism evidence="2 3">
    <name type="scientific">Anoxybacteroides rupiense</name>
    <dbReference type="NCBI Taxonomy" id="311460"/>
    <lineage>
        <taxon>Bacteria</taxon>
        <taxon>Bacillati</taxon>
        <taxon>Bacillota</taxon>
        <taxon>Bacilli</taxon>
        <taxon>Bacillales</taxon>
        <taxon>Anoxybacillaceae</taxon>
        <taxon>Anoxybacteroides</taxon>
    </lineage>
</organism>
<gene>
    <name evidence="2" type="ORF">P9850_16655</name>
</gene>
<dbReference type="RefSeq" id="WP_159719262.1">
    <property type="nucleotide sequence ID" value="NZ_JAGUQN010000015.1"/>
</dbReference>
<feature type="transmembrane region" description="Helical" evidence="1">
    <location>
        <begin position="22"/>
        <end position="43"/>
    </location>
</feature>
<feature type="transmembrane region" description="Helical" evidence="1">
    <location>
        <begin position="55"/>
        <end position="75"/>
    </location>
</feature>
<keyword evidence="1" id="KW-0812">Transmembrane</keyword>
<dbReference type="AlphaFoldDB" id="A0ABD5IZS7"/>